<dbReference type="SUPFAM" id="SSF56112">
    <property type="entry name" value="Protein kinase-like (PK-like)"/>
    <property type="match status" value="1"/>
</dbReference>
<comment type="caution">
    <text evidence="7">The sequence shown here is derived from an EMBL/GenBank/DDBJ whole genome shotgun (WGS) entry which is preliminary data.</text>
</comment>
<keyword evidence="8" id="KW-1185">Reference proteome</keyword>
<dbReference type="PROSITE" id="PS50011">
    <property type="entry name" value="PROTEIN_KINASE_DOM"/>
    <property type="match status" value="1"/>
</dbReference>
<dbReference type="PANTHER" id="PTHR43289">
    <property type="entry name" value="MITOGEN-ACTIVATED PROTEIN KINASE KINASE KINASE 20-RELATED"/>
    <property type="match status" value="1"/>
</dbReference>
<keyword evidence="3 7" id="KW-0418">Kinase</keyword>
<dbReference type="Gene3D" id="1.10.510.10">
    <property type="entry name" value="Transferase(Phosphotransferase) domain 1"/>
    <property type="match status" value="1"/>
</dbReference>
<sequence>MSEIAPLRPGDPESLGEYRLTGRIGEGGQGSVYLGTAPTDEHVAVKMLRRGLGDDASAARFQRETEILRRVAPFCTAQVVESGTEDGRPYIVSEYIEGPTLQQSVERDGPLRGARLRRLAVGTMTALTAIHRAGVVHRDFKPSNVLLSRDGPRVIDFGIARALDTSATGSGAIGTPPYMAPEQLEGTSVEPPADLFSWGSTMVFAAIGRPPFGMDSLPAVINRILHKDPDLGDLDGDLRDLIADCLAKAPAVRPTARDALLRLLGAQNRPPGADLLSAGTAAASTGPPPSALTGGPPIPSGTPGNPLWPSPGASVSPVPDTHGVPWPSPGEPVPTSSGPHSVPGPSSGGPVDTGPGLSTSTTRPDGPARNRRGLWIGAAATIAVVSALLAYVLIPRGDDPVSRPTPSATLAVPVPEITAAPPTPSTELTPPGTKTTLYESPGDPVRLTSYMYLGEKESKSYARDSQGGFESVGPFHEPLVSPDGTWLAVLPWLKDTIPQPYDLVRLVERATGREFAVRLTDKPLQNFSPYWSSDGRRLLLTTYDVTPTNNRTAVGFVIVDRETATARSVPLRVPGAAGYPFMWAPGETSVAHRYLDGAKSGVRFYDLAGKLIRTIPNTGDPIDRESMFSPAGNLFATFCPDRAGTLCVWNTTAKRVATVPLPYRRTVIGWYNDAHLLVHDLTKSPTEVTVLDFKGTPTRTLAKIPANETNGNPYRLIPRFTHPTTN</sequence>
<dbReference type="InterPro" id="IPR000719">
    <property type="entry name" value="Prot_kinase_dom"/>
</dbReference>
<feature type="domain" description="Protein kinase" evidence="6">
    <location>
        <begin position="18"/>
        <end position="264"/>
    </location>
</feature>
<feature type="compositionally biased region" description="Pro residues" evidence="5">
    <location>
        <begin position="286"/>
        <end position="300"/>
    </location>
</feature>
<dbReference type="Gene3D" id="3.30.200.20">
    <property type="entry name" value="Phosphorylase Kinase, domain 1"/>
    <property type="match status" value="1"/>
</dbReference>
<dbReference type="InterPro" id="IPR008271">
    <property type="entry name" value="Ser/Thr_kinase_AS"/>
</dbReference>
<dbReference type="InterPro" id="IPR011009">
    <property type="entry name" value="Kinase-like_dom_sf"/>
</dbReference>
<feature type="region of interest" description="Disordered" evidence="5">
    <location>
        <begin position="272"/>
        <end position="371"/>
    </location>
</feature>
<evidence type="ECO:0000313" key="8">
    <source>
        <dbReference type="Proteomes" id="UP000555564"/>
    </source>
</evidence>
<dbReference type="CDD" id="cd14014">
    <property type="entry name" value="STKc_PknB_like"/>
    <property type="match status" value="1"/>
</dbReference>
<feature type="compositionally biased region" description="Low complexity" evidence="5">
    <location>
        <begin position="272"/>
        <end position="285"/>
    </location>
</feature>
<keyword evidence="4" id="KW-0067">ATP-binding</keyword>
<evidence type="ECO:0000256" key="4">
    <source>
        <dbReference type="ARBA" id="ARBA00022840"/>
    </source>
</evidence>
<dbReference type="Proteomes" id="UP000555564">
    <property type="component" value="Unassembled WGS sequence"/>
</dbReference>
<evidence type="ECO:0000256" key="3">
    <source>
        <dbReference type="ARBA" id="ARBA00022777"/>
    </source>
</evidence>
<accession>A0A7X0IDJ7</accession>
<feature type="region of interest" description="Disordered" evidence="5">
    <location>
        <begin position="417"/>
        <end position="440"/>
    </location>
</feature>
<dbReference type="Pfam" id="PF07676">
    <property type="entry name" value="PD40"/>
    <property type="match status" value="1"/>
</dbReference>
<dbReference type="PROSITE" id="PS00108">
    <property type="entry name" value="PROTEIN_KINASE_ST"/>
    <property type="match status" value="1"/>
</dbReference>
<dbReference type="RefSeq" id="WP_184979627.1">
    <property type="nucleotide sequence ID" value="NZ_BAAALO010000037.1"/>
</dbReference>
<evidence type="ECO:0000259" key="6">
    <source>
        <dbReference type="PROSITE" id="PS50011"/>
    </source>
</evidence>
<dbReference type="InterPro" id="IPR011659">
    <property type="entry name" value="WD40"/>
</dbReference>
<organism evidence="7 8">
    <name type="scientific">Sphaerisporangium rubeum</name>
    <dbReference type="NCBI Taxonomy" id="321317"/>
    <lineage>
        <taxon>Bacteria</taxon>
        <taxon>Bacillati</taxon>
        <taxon>Actinomycetota</taxon>
        <taxon>Actinomycetes</taxon>
        <taxon>Streptosporangiales</taxon>
        <taxon>Streptosporangiaceae</taxon>
        <taxon>Sphaerisporangium</taxon>
    </lineage>
</organism>
<keyword evidence="1" id="KW-0808">Transferase</keyword>
<evidence type="ECO:0000256" key="1">
    <source>
        <dbReference type="ARBA" id="ARBA00022679"/>
    </source>
</evidence>
<protein>
    <submittedName>
        <fullName evidence="7">Serine/threonine protein kinase</fullName>
    </submittedName>
</protein>
<dbReference type="GO" id="GO:0004674">
    <property type="term" value="F:protein serine/threonine kinase activity"/>
    <property type="evidence" value="ECO:0007669"/>
    <property type="project" value="UniProtKB-KW"/>
</dbReference>
<feature type="compositionally biased region" description="Polar residues" evidence="5">
    <location>
        <begin position="425"/>
        <end position="438"/>
    </location>
</feature>
<dbReference type="AlphaFoldDB" id="A0A7X0IDJ7"/>
<dbReference type="Gene3D" id="2.120.10.30">
    <property type="entry name" value="TolB, C-terminal domain"/>
    <property type="match status" value="1"/>
</dbReference>
<dbReference type="PANTHER" id="PTHR43289:SF34">
    <property type="entry name" value="SERINE_THREONINE-PROTEIN KINASE YBDM-RELATED"/>
    <property type="match status" value="1"/>
</dbReference>
<reference evidence="7 8" key="1">
    <citation type="submission" date="2020-08" db="EMBL/GenBank/DDBJ databases">
        <title>Sequencing the genomes of 1000 actinobacteria strains.</title>
        <authorList>
            <person name="Klenk H.-P."/>
        </authorList>
    </citation>
    <scope>NUCLEOTIDE SEQUENCE [LARGE SCALE GENOMIC DNA]</scope>
    <source>
        <strain evidence="7 8">DSM 44936</strain>
    </source>
</reference>
<dbReference type="EMBL" id="JACHIU010000001">
    <property type="protein sequence ID" value="MBB6472509.1"/>
    <property type="molecule type" value="Genomic_DNA"/>
</dbReference>
<dbReference type="GO" id="GO:0005524">
    <property type="term" value="F:ATP binding"/>
    <property type="evidence" value="ECO:0007669"/>
    <property type="project" value="UniProtKB-KW"/>
</dbReference>
<gene>
    <name evidence="7" type="ORF">BJ992_001940</name>
</gene>
<keyword evidence="7" id="KW-0723">Serine/threonine-protein kinase</keyword>
<dbReference type="Pfam" id="PF00069">
    <property type="entry name" value="Pkinase"/>
    <property type="match status" value="1"/>
</dbReference>
<dbReference type="InterPro" id="IPR011042">
    <property type="entry name" value="6-blade_b-propeller_TolB-like"/>
</dbReference>
<proteinExistence type="predicted"/>
<feature type="compositionally biased region" description="Low complexity" evidence="5">
    <location>
        <begin position="333"/>
        <end position="356"/>
    </location>
</feature>
<evidence type="ECO:0000313" key="7">
    <source>
        <dbReference type="EMBL" id="MBB6472509.1"/>
    </source>
</evidence>
<dbReference type="SUPFAM" id="SSF82171">
    <property type="entry name" value="DPP6 N-terminal domain-like"/>
    <property type="match status" value="1"/>
</dbReference>
<keyword evidence="2" id="KW-0547">Nucleotide-binding</keyword>
<name>A0A7X0IDJ7_9ACTN</name>
<evidence type="ECO:0000256" key="2">
    <source>
        <dbReference type="ARBA" id="ARBA00022741"/>
    </source>
</evidence>
<evidence type="ECO:0000256" key="5">
    <source>
        <dbReference type="SAM" id="MobiDB-lite"/>
    </source>
</evidence>